<dbReference type="AlphaFoldDB" id="A0AA35RKC2"/>
<reference evidence="6" key="1">
    <citation type="submission" date="2023-03" db="EMBL/GenBank/DDBJ databases">
        <authorList>
            <person name="Steffen K."/>
            <person name="Cardenas P."/>
        </authorList>
    </citation>
    <scope>NUCLEOTIDE SEQUENCE</scope>
</reference>
<dbReference type="Gene3D" id="3.40.1370.10">
    <property type="match status" value="1"/>
</dbReference>
<feature type="region of interest" description="Disordered" evidence="5">
    <location>
        <begin position="44"/>
        <end position="84"/>
    </location>
</feature>
<dbReference type="Proteomes" id="UP001174909">
    <property type="component" value="Unassembled WGS sequence"/>
</dbReference>
<keyword evidence="2 6" id="KW-0689">Ribosomal protein</keyword>
<name>A0AA35RKC2_GEOBA</name>
<comment type="similarity">
    <text evidence="1">Belongs to the universal ribosomal protein uL4 family.</text>
</comment>
<dbReference type="GO" id="GO:0006412">
    <property type="term" value="P:translation"/>
    <property type="evidence" value="ECO:0007669"/>
    <property type="project" value="InterPro"/>
</dbReference>
<evidence type="ECO:0000313" key="6">
    <source>
        <dbReference type="EMBL" id="CAI8013108.1"/>
    </source>
</evidence>
<dbReference type="HAMAP" id="MF_01328_B">
    <property type="entry name" value="Ribosomal_uL4_B"/>
    <property type="match status" value="1"/>
</dbReference>
<protein>
    <recommendedName>
        <fullName evidence="4">Large ribosomal subunit protein uL4m</fullName>
    </recommendedName>
</protein>
<sequence length="229" mass="25490">MELPVIDRNGQTVSHVEVDDAVFDVPMNHPLVHQVVVIYQANKRQGTHDTKTRGQVSGGGRKPWIQKHTGRARQGSIRSPQWRHGGVVFGPHPRDYRMDLPKRMRRLALKCALSEKIRTNSLICIENLDGLDGKTKSMVNLIESLGLSGRALVVTESSNPNVVQAGRNLKTVWTLPVNQLNAHELLRRGTVLITVDALKKGEALWSLEPVRLPRMVRAGADETPSEEEA</sequence>
<evidence type="ECO:0000256" key="2">
    <source>
        <dbReference type="ARBA" id="ARBA00022980"/>
    </source>
</evidence>
<evidence type="ECO:0000256" key="3">
    <source>
        <dbReference type="ARBA" id="ARBA00023274"/>
    </source>
</evidence>
<evidence type="ECO:0000256" key="5">
    <source>
        <dbReference type="SAM" id="MobiDB-lite"/>
    </source>
</evidence>
<dbReference type="Pfam" id="PF00573">
    <property type="entry name" value="Ribosomal_L4"/>
    <property type="match status" value="1"/>
</dbReference>
<dbReference type="InterPro" id="IPR023574">
    <property type="entry name" value="Ribosomal_uL4_dom_sf"/>
</dbReference>
<dbReference type="GO" id="GO:0005840">
    <property type="term" value="C:ribosome"/>
    <property type="evidence" value="ECO:0007669"/>
    <property type="project" value="UniProtKB-KW"/>
</dbReference>
<evidence type="ECO:0000256" key="4">
    <source>
        <dbReference type="ARBA" id="ARBA00040565"/>
    </source>
</evidence>
<dbReference type="GO" id="GO:0003735">
    <property type="term" value="F:structural constituent of ribosome"/>
    <property type="evidence" value="ECO:0007669"/>
    <property type="project" value="InterPro"/>
</dbReference>
<dbReference type="GO" id="GO:1990904">
    <property type="term" value="C:ribonucleoprotein complex"/>
    <property type="evidence" value="ECO:0007669"/>
    <property type="project" value="UniProtKB-KW"/>
</dbReference>
<dbReference type="PANTHER" id="PTHR10746:SF6">
    <property type="entry name" value="LARGE RIBOSOMAL SUBUNIT PROTEIN UL4M"/>
    <property type="match status" value="1"/>
</dbReference>
<evidence type="ECO:0000256" key="1">
    <source>
        <dbReference type="ARBA" id="ARBA00010528"/>
    </source>
</evidence>
<dbReference type="InterPro" id="IPR013005">
    <property type="entry name" value="Ribosomal_uL4-like"/>
</dbReference>
<keyword evidence="3" id="KW-0687">Ribonucleoprotein</keyword>
<comment type="caution">
    <text evidence="6">The sequence shown here is derived from an EMBL/GenBank/DDBJ whole genome shotgun (WGS) entry which is preliminary data.</text>
</comment>
<accession>A0AA35RKC2</accession>
<proteinExistence type="inferred from homology"/>
<dbReference type="InterPro" id="IPR002136">
    <property type="entry name" value="Ribosomal_uL4"/>
</dbReference>
<dbReference type="PANTHER" id="PTHR10746">
    <property type="entry name" value="50S RIBOSOMAL PROTEIN L4"/>
    <property type="match status" value="1"/>
</dbReference>
<dbReference type="EMBL" id="CASHTH010001238">
    <property type="protein sequence ID" value="CAI8013108.1"/>
    <property type="molecule type" value="Genomic_DNA"/>
</dbReference>
<dbReference type="SUPFAM" id="SSF52166">
    <property type="entry name" value="Ribosomal protein L4"/>
    <property type="match status" value="1"/>
</dbReference>
<keyword evidence="7" id="KW-1185">Reference proteome</keyword>
<gene>
    <name evidence="6" type="ORF">GBAR_LOCUS8360</name>
</gene>
<dbReference type="NCBIfam" id="TIGR03953">
    <property type="entry name" value="rplD_bact"/>
    <property type="match status" value="1"/>
</dbReference>
<organism evidence="6 7">
    <name type="scientific">Geodia barretti</name>
    <name type="common">Barrett's horny sponge</name>
    <dbReference type="NCBI Taxonomy" id="519541"/>
    <lineage>
        <taxon>Eukaryota</taxon>
        <taxon>Metazoa</taxon>
        <taxon>Porifera</taxon>
        <taxon>Demospongiae</taxon>
        <taxon>Heteroscleromorpha</taxon>
        <taxon>Tetractinellida</taxon>
        <taxon>Astrophorina</taxon>
        <taxon>Geodiidae</taxon>
        <taxon>Geodia</taxon>
    </lineage>
</organism>
<evidence type="ECO:0000313" key="7">
    <source>
        <dbReference type="Proteomes" id="UP001174909"/>
    </source>
</evidence>